<dbReference type="Gene3D" id="1.10.10.10">
    <property type="entry name" value="Winged helix-like DNA-binding domain superfamily/Winged helix DNA-binding domain"/>
    <property type="match status" value="1"/>
</dbReference>
<feature type="domain" description="HTH asnC-type" evidence="6">
    <location>
        <begin position="8"/>
        <end position="69"/>
    </location>
</feature>
<comment type="caution">
    <text evidence="7">The sequence shown here is derived from an EMBL/GenBank/DDBJ whole genome shotgun (WGS) entry which is preliminary data.</text>
</comment>
<evidence type="ECO:0000313" key="7">
    <source>
        <dbReference type="EMBL" id="PWV59573.1"/>
    </source>
</evidence>
<dbReference type="GO" id="GO:0006524">
    <property type="term" value="P:alanine catabolic process"/>
    <property type="evidence" value="ECO:0007669"/>
    <property type="project" value="TreeGrafter"/>
</dbReference>
<keyword evidence="4" id="KW-0804">Transcription</keyword>
<dbReference type="InterPro" id="IPR019888">
    <property type="entry name" value="Tscrpt_reg_AsnC-like"/>
</dbReference>
<dbReference type="InterPro" id="IPR036388">
    <property type="entry name" value="WH-like_DNA-bd_sf"/>
</dbReference>
<accession>A0A317MSN5</accession>
<evidence type="ECO:0000256" key="5">
    <source>
        <dbReference type="ARBA" id="ARBA00039227"/>
    </source>
</evidence>
<dbReference type="PROSITE" id="PS00519">
    <property type="entry name" value="HTH_ASNC_1"/>
    <property type="match status" value="1"/>
</dbReference>
<dbReference type="Pfam" id="PF01037">
    <property type="entry name" value="AsnC_trans_reg"/>
    <property type="match status" value="1"/>
</dbReference>
<dbReference type="CDD" id="cd00090">
    <property type="entry name" value="HTH_ARSR"/>
    <property type="match status" value="1"/>
</dbReference>
<name>A0A317MSN5_9GAMM</name>
<dbReference type="GO" id="GO:0005829">
    <property type="term" value="C:cytosol"/>
    <property type="evidence" value="ECO:0007669"/>
    <property type="project" value="TreeGrafter"/>
</dbReference>
<evidence type="ECO:0000256" key="2">
    <source>
        <dbReference type="ARBA" id="ARBA00023125"/>
    </source>
</evidence>
<dbReference type="GO" id="GO:0043201">
    <property type="term" value="P:response to L-leucine"/>
    <property type="evidence" value="ECO:0007669"/>
    <property type="project" value="TreeGrafter"/>
</dbReference>
<evidence type="ECO:0000256" key="1">
    <source>
        <dbReference type="ARBA" id="ARBA00023015"/>
    </source>
</evidence>
<dbReference type="SUPFAM" id="SSF46785">
    <property type="entry name" value="Winged helix' DNA-binding domain"/>
    <property type="match status" value="1"/>
</dbReference>
<dbReference type="Gene3D" id="3.30.70.920">
    <property type="match status" value="1"/>
</dbReference>
<keyword evidence="1" id="KW-0805">Transcription regulation</keyword>
<reference evidence="7 8" key="1">
    <citation type="submission" date="2018-05" db="EMBL/GenBank/DDBJ databases">
        <title>Genomic Encyclopedia of Type Strains, Phase IV (KMG-IV): sequencing the most valuable type-strain genomes for metagenomic binning, comparative biology and taxonomic classification.</title>
        <authorList>
            <person name="Goeker M."/>
        </authorList>
    </citation>
    <scope>NUCLEOTIDE SEQUENCE [LARGE SCALE GENOMIC DNA]</scope>
    <source>
        <strain evidence="7 8">DSM 23606</strain>
    </source>
</reference>
<evidence type="ECO:0000256" key="3">
    <source>
        <dbReference type="ARBA" id="ARBA00023159"/>
    </source>
</evidence>
<dbReference type="InterPro" id="IPR036390">
    <property type="entry name" value="WH_DNA-bd_sf"/>
</dbReference>
<dbReference type="Proteomes" id="UP000246569">
    <property type="component" value="Unassembled WGS sequence"/>
</dbReference>
<dbReference type="InterPro" id="IPR011008">
    <property type="entry name" value="Dimeric_a/b-barrel"/>
</dbReference>
<dbReference type="InterPro" id="IPR000485">
    <property type="entry name" value="AsnC-type_HTH_dom"/>
</dbReference>
<keyword evidence="2" id="KW-0238">DNA-binding</keyword>
<proteinExistence type="predicted"/>
<organism evidence="7 8">
    <name type="scientific">Plasticicumulans acidivorans</name>
    <dbReference type="NCBI Taxonomy" id="886464"/>
    <lineage>
        <taxon>Bacteria</taxon>
        <taxon>Pseudomonadati</taxon>
        <taxon>Pseudomonadota</taxon>
        <taxon>Gammaproteobacteria</taxon>
        <taxon>Candidatus Competibacteraceae</taxon>
        <taxon>Plasticicumulans</taxon>
    </lineage>
</organism>
<dbReference type="PANTHER" id="PTHR30154:SF0">
    <property type="entry name" value="LEUCINE-RESPONSIVE REGULATORY PROTEIN"/>
    <property type="match status" value="1"/>
</dbReference>
<dbReference type="InterPro" id="IPR019885">
    <property type="entry name" value="Tscrpt_reg_HTH_AsnC-type_CS"/>
</dbReference>
<dbReference type="PANTHER" id="PTHR30154">
    <property type="entry name" value="LEUCINE-RESPONSIVE REGULATORY PROTEIN"/>
    <property type="match status" value="1"/>
</dbReference>
<dbReference type="GO" id="GO:0043565">
    <property type="term" value="F:sequence-specific DNA binding"/>
    <property type="evidence" value="ECO:0007669"/>
    <property type="project" value="InterPro"/>
</dbReference>
<dbReference type="SMART" id="SM00344">
    <property type="entry name" value="HTH_ASNC"/>
    <property type="match status" value="1"/>
</dbReference>
<dbReference type="PRINTS" id="PR00033">
    <property type="entry name" value="HTHASNC"/>
</dbReference>
<keyword evidence="3" id="KW-0010">Activator</keyword>
<dbReference type="SUPFAM" id="SSF54909">
    <property type="entry name" value="Dimeric alpha+beta barrel"/>
    <property type="match status" value="1"/>
</dbReference>
<keyword evidence="8" id="KW-1185">Reference proteome</keyword>
<dbReference type="InterPro" id="IPR011991">
    <property type="entry name" value="ArsR-like_HTH"/>
</dbReference>
<dbReference type="GO" id="GO:0006355">
    <property type="term" value="P:regulation of DNA-templated transcription"/>
    <property type="evidence" value="ECO:0007669"/>
    <property type="project" value="UniProtKB-ARBA"/>
</dbReference>
<protein>
    <recommendedName>
        <fullName evidence="5">Leucine-responsive regulatory protein</fullName>
    </recommendedName>
</protein>
<dbReference type="EMBL" id="QGTJ01000010">
    <property type="protein sequence ID" value="PWV59573.1"/>
    <property type="molecule type" value="Genomic_DNA"/>
</dbReference>
<sequence>MNRTARKLDRLDRRILQQLQHNGRMPFVELAAAVGLSPSPCLERVRRLEKDGVIRGYTAILDPQAIGAGLLVFVEISLDYTSPDIFERFRAAVCEFGQIQECHLVSGNFDYLLKVRIGDMAEYRELLGLILRTLPGVRDSRSFVVMEEVKETLAVPVADGG</sequence>
<dbReference type="OrthoDB" id="166264at2"/>
<gene>
    <name evidence="7" type="ORF">C7443_110118</name>
</gene>
<dbReference type="PROSITE" id="PS50956">
    <property type="entry name" value="HTH_ASNC_2"/>
    <property type="match status" value="1"/>
</dbReference>
<dbReference type="InterPro" id="IPR019887">
    <property type="entry name" value="Tscrpt_reg_AsnC/Lrp_C"/>
</dbReference>
<dbReference type="AlphaFoldDB" id="A0A317MSN5"/>
<evidence type="ECO:0000259" key="6">
    <source>
        <dbReference type="PROSITE" id="PS50956"/>
    </source>
</evidence>
<evidence type="ECO:0000256" key="4">
    <source>
        <dbReference type="ARBA" id="ARBA00023163"/>
    </source>
</evidence>
<dbReference type="Pfam" id="PF13412">
    <property type="entry name" value="HTH_24"/>
    <property type="match status" value="1"/>
</dbReference>
<dbReference type="RefSeq" id="WP_110019622.1">
    <property type="nucleotide sequence ID" value="NZ_QGTJ01000010.1"/>
</dbReference>
<dbReference type="FunFam" id="1.10.10.10:FF:000186">
    <property type="entry name" value="AsnC family transcriptional regulator"/>
    <property type="match status" value="1"/>
</dbReference>
<evidence type="ECO:0000313" key="8">
    <source>
        <dbReference type="Proteomes" id="UP000246569"/>
    </source>
</evidence>